<gene>
    <name evidence="1" type="ORF">MELLADRAFT_66912</name>
</gene>
<protein>
    <recommendedName>
        <fullName evidence="3">F-box domain-containing protein</fullName>
    </recommendedName>
</protein>
<accession>F4S130</accession>
<organism evidence="2">
    <name type="scientific">Melampsora larici-populina (strain 98AG31 / pathotype 3-4-7)</name>
    <name type="common">Poplar leaf rust fungus</name>
    <dbReference type="NCBI Taxonomy" id="747676"/>
    <lineage>
        <taxon>Eukaryota</taxon>
        <taxon>Fungi</taxon>
        <taxon>Dikarya</taxon>
        <taxon>Basidiomycota</taxon>
        <taxon>Pucciniomycotina</taxon>
        <taxon>Pucciniomycetes</taxon>
        <taxon>Pucciniales</taxon>
        <taxon>Melampsoraceae</taxon>
        <taxon>Melampsora</taxon>
    </lineage>
</organism>
<dbReference type="RefSeq" id="XP_007415056.1">
    <property type="nucleotide sequence ID" value="XM_007414994.1"/>
</dbReference>
<dbReference type="Gene3D" id="3.80.10.10">
    <property type="entry name" value="Ribonuclease Inhibitor"/>
    <property type="match status" value="1"/>
</dbReference>
<name>F4S130_MELLP</name>
<reference evidence="2" key="1">
    <citation type="journal article" date="2011" name="Proc. Natl. Acad. Sci. U.S.A.">
        <title>Obligate biotrophy features unraveled by the genomic analysis of rust fungi.</title>
        <authorList>
            <person name="Duplessis S."/>
            <person name="Cuomo C.A."/>
            <person name="Lin Y.-C."/>
            <person name="Aerts A."/>
            <person name="Tisserant E."/>
            <person name="Veneault-Fourrey C."/>
            <person name="Joly D.L."/>
            <person name="Hacquard S."/>
            <person name="Amselem J."/>
            <person name="Cantarel B.L."/>
            <person name="Chiu R."/>
            <person name="Coutinho P.M."/>
            <person name="Feau N."/>
            <person name="Field M."/>
            <person name="Frey P."/>
            <person name="Gelhaye E."/>
            <person name="Goldberg J."/>
            <person name="Grabherr M.G."/>
            <person name="Kodira C.D."/>
            <person name="Kohler A."/>
            <person name="Kuees U."/>
            <person name="Lindquist E.A."/>
            <person name="Lucas S.M."/>
            <person name="Mago R."/>
            <person name="Mauceli E."/>
            <person name="Morin E."/>
            <person name="Murat C."/>
            <person name="Pangilinan J.L."/>
            <person name="Park R."/>
            <person name="Pearson M."/>
            <person name="Quesneville H."/>
            <person name="Rouhier N."/>
            <person name="Sakthikumar S."/>
            <person name="Salamov A.A."/>
            <person name="Schmutz J."/>
            <person name="Selles B."/>
            <person name="Shapiro H."/>
            <person name="Tanguay P."/>
            <person name="Tuskan G.A."/>
            <person name="Henrissat B."/>
            <person name="Van de Peer Y."/>
            <person name="Rouze P."/>
            <person name="Ellis J.G."/>
            <person name="Dodds P.N."/>
            <person name="Schein J.E."/>
            <person name="Zhong S."/>
            <person name="Hamelin R.C."/>
            <person name="Grigoriev I.V."/>
            <person name="Szabo L.J."/>
            <person name="Martin F."/>
        </authorList>
    </citation>
    <scope>NUCLEOTIDE SEQUENCE [LARGE SCALE GENOMIC DNA]</scope>
    <source>
        <strain evidence="2">98AG31 / pathotype 3-4-7</strain>
    </source>
</reference>
<dbReference type="InterPro" id="IPR032675">
    <property type="entry name" value="LRR_dom_sf"/>
</dbReference>
<keyword evidence="2" id="KW-1185">Reference proteome</keyword>
<dbReference type="InParanoid" id="F4S130"/>
<evidence type="ECO:0008006" key="3">
    <source>
        <dbReference type="Google" id="ProtNLM"/>
    </source>
</evidence>
<dbReference type="Proteomes" id="UP000001072">
    <property type="component" value="Unassembled WGS sequence"/>
</dbReference>
<dbReference type="VEuPathDB" id="FungiDB:MELLADRAFT_66912"/>
<evidence type="ECO:0000313" key="2">
    <source>
        <dbReference type="Proteomes" id="UP000001072"/>
    </source>
</evidence>
<dbReference type="GeneID" id="18930726"/>
<evidence type="ECO:0000313" key="1">
    <source>
        <dbReference type="EMBL" id="EGG01711.1"/>
    </source>
</evidence>
<dbReference type="SUPFAM" id="SSF52047">
    <property type="entry name" value="RNI-like"/>
    <property type="match status" value="1"/>
</dbReference>
<sequence length="477" mass="53782">MTSQKLSTSFKGSDPAILRLPDEVLDIIIRYAEQEFFDKYYPAGTSSPRPLYRITSDNLPRTRIRSLLIVCRKFFYRIEPFVYNVIVMPPFLNPSKAMEITDQIGSHSHPHWLRGLRIGTLEPTTPLIEPQRLAECISRISVHLHIIHLDGLITDSFLSAELYPVLTQLASLSTLELSSPSQTIDITRILKTIFHLPQLKSLFLSLGDFSRLPAILQSSEDLIAYCGSIFDHSRPPLVNLAVQFSLNNPPRLDGLAAFLGIFAPTLRVLRLRGNLGPGLSGALSPVAGSLHALEIAKIDATLEGAINLSMDRVQTLVLGHPTGFVPYFQWRKQLFKSTSTLVLQFSNNLRPATIEPLIDPIQLQRLILVDFSGREYNKSSSQPNTAMFDWCAQHSIKLSVIARVSFVDHLFQKVLDEIMYVRVLSYSFLYPHAHPMCLTLFSSTCPRTIPRDPRDSYQAMPPYLNKQLFPESLETLI</sequence>
<dbReference type="AlphaFoldDB" id="F4S130"/>
<dbReference type="OrthoDB" id="2504355at2759"/>
<dbReference type="HOGENOM" id="CLU_572480_0_0_1"/>
<dbReference type="EMBL" id="GL883136">
    <property type="protein sequence ID" value="EGG01711.1"/>
    <property type="molecule type" value="Genomic_DNA"/>
</dbReference>
<proteinExistence type="predicted"/>
<dbReference type="KEGG" id="mlr:MELLADRAFT_66912"/>